<sequence>MRTAVVVARHGEAEYERSEWDDEGGSLTELGRRQAAALADSLADRGITHVWTSTLSRAVQTGEIVAARLGVAVTTRIDLREVESGSLEEHVGVEEWVAVWDRWMAGDLEPGVPGGETGHQVAARFGAVLREVAGARPGETSLVVAHGGIIRIGVPVLARMDVERAPLDNCDTVELVVDADGWVCTSYGPPSREG</sequence>
<evidence type="ECO:0000313" key="2">
    <source>
        <dbReference type="Proteomes" id="UP000502996"/>
    </source>
</evidence>
<dbReference type="InterPro" id="IPR013078">
    <property type="entry name" value="His_Pase_superF_clade-1"/>
</dbReference>
<dbReference type="Gene3D" id="3.40.50.1240">
    <property type="entry name" value="Phosphoglycerate mutase-like"/>
    <property type="match status" value="1"/>
</dbReference>
<dbReference type="RefSeq" id="WP_165229927.1">
    <property type="nucleotide sequence ID" value="NZ_CP049257.1"/>
</dbReference>
<dbReference type="CDD" id="cd07067">
    <property type="entry name" value="HP_PGM_like"/>
    <property type="match status" value="1"/>
</dbReference>
<proteinExistence type="predicted"/>
<dbReference type="SUPFAM" id="SSF53254">
    <property type="entry name" value="Phosphoglycerate mutase-like"/>
    <property type="match status" value="1"/>
</dbReference>
<organism evidence="1 2">
    <name type="scientific">Nocardioides anomalus</name>
    <dbReference type="NCBI Taxonomy" id="2712223"/>
    <lineage>
        <taxon>Bacteria</taxon>
        <taxon>Bacillati</taxon>
        <taxon>Actinomycetota</taxon>
        <taxon>Actinomycetes</taxon>
        <taxon>Propionibacteriales</taxon>
        <taxon>Nocardioidaceae</taxon>
        <taxon>Nocardioides</taxon>
    </lineage>
</organism>
<reference evidence="1 2" key="1">
    <citation type="submission" date="2020-02" db="EMBL/GenBank/DDBJ databases">
        <title>Full genome sequence of Nocardioides sp. R-3366.</title>
        <authorList>
            <person name="Im W.-T."/>
        </authorList>
    </citation>
    <scope>NUCLEOTIDE SEQUENCE [LARGE SCALE GENOMIC DNA]</scope>
    <source>
        <strain evidence="1 2">R-3366</strain>
    </source>
</reference>
<dbReference type="PANTHER" id="PTHR48100:SF1">
    <property type="entry name" value="HISTIDINE PHOSPHATASE FAMILY PROTEIN-RELATED"/>
    <property type="match status" value="1"/>
</dbReference>
<dbReference type="GO" id="GO:0016791">
    <property type="term" value="F:phosphatase activity"/>
    <property type="evidence" value="ECO:0007669"/>
    <property type="project" value="TreeGrafter"/>
</dbReference>
<keyword evidence="2" id="KW-1185">Reference proteome</keyword>
<dbReference type="PANTHER" id="PTHR48100">
    <property type="entry name" value="BROAD-SPECIFICITY PHOSPHATASE YOR283W-RELATED"/>
    <property type="match status" value="1"/>
</dbReference>
<dbReference type="GO" id="GO:0005737">
    <property type="term" value="C:cytoplasm"/>
    <property type="evidence" value="ECO:0007669"/>
    <property type="project" value="TreeGrafter"/>
</dbReference>
<dbReference type="InterPro" id="IPR029033">
    <property type="entry name" value="His_PPase_superfam"/>
</dbReference>
<dbReference type="AlphaFoldDB" id="A0A6G6WB93"/>
<name>A0A6G6WB93_9ACTN</name>
<evidence type="ECO:0000313" key="1">
    <source>
        <dbReference type="EMBL" id="QIG42427.1"/>
    </source>
</evidence>
<dbReference type="Proteomes" id="UP000502996">
    <property type="component" value="Chromosome"/>
</dbReference>
<dbReference type="InterPro" id="IPR050275">
    <property type="entry name" value="PGM_Phosphatase"/>
</dbReference>
<gene>
    <name evidence="1" type="ORF">G5V58_06270</name>
</gene>
<protein>
    <submittedName>
        <fullName evidence="1">Histidine phosphatase family protein</fullName>
    </submittedName>
</protein>
<dbReference type="KEGG" id="nano:G5V58_06270"/>
<dbReference type="Pfam" id="PF00300">
    <property type="entry name" value="His_Phos_1"/>
    <property type="match status" value="1"/>
</dbReference>
<dbReference type="EMBL" id="CP049257">
    <property type="protein sequence ID" value="QIG42427.1"/>
    <property type="molecule type" value="Genomic_DNA"/>
</dbReference>
<dbReference type="SMART" id="SM00855">
    <property type="entry name" value="PGAM"/>
    <property type="match status" value="1"/>
</dbReference>
<accession>A0A6G6WB93</accession>